<keyword evidence="4" id="KW-0560">Oxidoreductase</keyword>
<evidence type="ECO:0000259" key="10">
    <source>
        <dbReference type="SMART" id="SM00702"/>
    </source>
</evidence>
<comment type="subcellular location">
    <subcellularLocation>
        <location evidence="2">Nucleus</location>
    </subcellularLocation>
</comment>
<dbReference type="CDD" id="cd12148">
    <property type="entry name" value="fungal_TF_MHR"/>
    <property type="match status" value="1"/>
</dbReference>
<evidence type="ECO:0000256" key="1">
    <source>
        <dbReference type="ARBA" id="ARBA00001961"/>
    </source>
</evidence>
<keyword evidence="8" id="KW-0539">Nucleus</keyword>
<feature type="compositionally biased region" description="Polar residues" evidence="9">
    <location>
        <begin position="1"/>
        <end position="13"/>
    </location>
</feature>
<feature type="compositionally biased region" description="Low complexity" evidence="9">
    <location>
        <begin position="400"/>
        <end position="420"/>
    </location>
</feature>
<keyword evidence="5" id="KW-0805">Transcription regulation</keyword>
<dbReference type="Gene3D" id="2.60.120.620">
    <property type="entry name" value="q2cbj1_9rhob like domain"/>
    <property type="match status" value="1"/>
</dbReference>
<dbReference type="GO" id="GO:0000976">
    <property type="term" value="F:transcription cis-regulatory region binding"/>
    <property type="evidence" value="ECO:0007669"/>
    <property type="project" value="TreeGrafter"/>
</dbReference>
<keyword evidence="12" id="KW-1185">Reference proteome</keyword>
<evidence type="ECO:0000256" key="4">
    <source>
        <dbReference type="ARBA" id="ARBA00023002"/>
    </source>
</evidence>
<dbReference type="GO" id="GO:0000981">
    <property type="term" value="F:DNA-binding transcription factor activity, RNA polymerase II-specific"/>
    <property type="evidence" value="ECO:0007669"/>
    <property type="project" value="TreeGrafter"/>
</dbReference>
<sequence>MAAAVRSTTSSPAVEQPDDDFELFSDDPEHDSSDARLWLQQRAENARRAKLAQLPPPSHRTCAQNRTAYVLSGQRLQPARLEGVFSAGECELVIQAVVDYAQRQGGLQTSRHESFATTDVPVSELSLAVPTAAKGAGLDSGAETVGCRVQQWVSQRVLSRIASATGFRPEDLGLKDLFVVCYNGSDASFLDQEEGTAIRYPIPSKQASLDMHTDGCLMSFSLLLNHHGSFRGGGTFFKTTGDTFHLEQGGLLMHDAGLEHAGAEVVSGQRIMLVGFVETVDVLREKMRWERQSLRRAPERGAASSRVGQLEEKIDGIMSLLNASQQISQNSPSSSGQTPPSSTGGALPVPSHEPNRNSIHQLLNHNVEPAPSLQSNRTPDLSEVTPTPPTSNNYHYNARLIPPIGLAPPSSSIAAGPSPGENSPHLPPDTPGPAFRAGRPPATTPADSVEIIPGFTMTFYEADRALNLYRSLYAPCFPFVAVPVMVTAYELFEKSPFLFRTIVSVTTPQGPAIQSDFKVWFRRYIAEHVVINNERRLDILQALLVHIAWGDFHFFMDSQGTNFVQLAVALVIDLGLNRWPLDFGRPSFLMLKEVATHSGMKKHLGRKHSLDEMRAALGTFYVTSLLSAFFRRHNPMTYSSYLDRCREEIEQAQEYDSDKFLVALVRIQLLLGRAAELIPYGDDETSRRIDYAPIHMALTAIRKELDALIHDQPPEVECNALFWTHYHGTICRLYEPVIYIRSISRASAYDAAECNARTSALWTCLTAARDFFSAFMVIPPQNLLCTPFHSAHVSFIIVTASRLLFLGDETTSPNSTRDPDWAVSVARDNFNFEAICSRLAEFYDEADRVTTGLGRRGRYVDNDRSVLCLFRDKVRWIRNWYLARTRPGTEPFPGTYPHSSGRGSVSGDMSVASKDGAGGKDPGPNAPGGGSNITTAQGGQAMDLDYGSLHPQFMMPGELDDSFWQTMLDMNGGLAWLDAQA</sequence>
<dbReference type="EMBL" id="LJZO01000005">
    <property type="protein sequence ID" value="ROW02327.1"/>
    <property type="molecule type" value="Genomic_DNA"/>
</dbReference>
<evidence type="ECO:0000256" key="6">
    <source>
        <dbReference type="ARBA" id="ARBA00023125"/>
    </source>
</evidence>
<gene>
    <name evidence="11" type="ORF">VSDG_02332</name>
</gene>
<evidence type="ECO:0000256" key="8">
    <source>
        <dbReference type="ARBA" id="ARBA00023242"/>
    </source>
</evidence>
<organism evidence="11 12">
    <name type="scientific">Cytospora chrysosperma</name>
    <name type="common">Cytospora canker fungus</name>
    <name type="synonym">Sphaeria chrysosperma</name>
    <dbReference type="NCBI Taxonomy" id="252740"/>
    <lineage>
        <taxon>Eukaryota</taxon>
        <taxon>Fungi</taxon>
        <taxon>Dikarya</taxon>
        <taxon>Ascomycota</taxon>
        <taxon>Pezizomycotina</taxon>
        <taxon>Sordariomycetes</taxon>
        <taxon>Sordariomycetidae</taxon>
        <taxon>Diaporthales</taxon>
        <taxon>Cytosporaceae</taxon>
        <taxon>Cytospora</taxon>
    </lineage>
</organism>
<evidence type="ECO:0000256" key="3">
    <source>
        <dbReference type="ARBA" id="ARBA00022964"/>
    </source>
</evidence>
<keyword evidence="3" id="KW-0223">Dioxygenase</keyword>
<dbReference type="GO" id="GO:0031418">
    <property type="term" value="F:L-ascorbic acid binding"/>
    <property type="evidence" value="ECO:0007669"/>
    <property type="project" value="InterPro"/>
</dbReference>
<feature type="domain" description="Prolyl 4-hydroxylase alpha subunit" evidence="10">
    <location>
        <begin position="76"/>
        <end position="278"/>
    </location>
</feature>
<keyword evidence="6" id="KW-0238">DNA-binding</keyword>
<dbReference type="OrthoDB" id="5217604at2759"/>
<comment type="cofactor">
    <cofactor evidence="1">
        <name>L-ascorbate</name>
        <dbReference type="ChEBI" id="CHEBI:38290"/>
    </cofactor>
</comment>
<evidence type="ECO:0000256" key="7">
    <source>
        <dbReference type="ARBA" id="ARBA00023163"/>
    </source>
</evidence>
<dbReference type="GO" id="GO:0005506">
    <property type="term" value="F:iron ion binding"/>
    <property type="evidence" value="ECO:0007669"/>
    <property type="project" value="InterPro"/>
</dbReference>
<feature type="region of interest" description="Disordered" evidence="9">
    <location>
        <begin position="369"/>
        <end position="447"/>
    </location>
</feature>
<dbReference type="STRING" id="252740.A0A423WFZ3"/>
<dbReference type="GO" id="GO:0005634">
    <property type="term" value="C:nucleus"/>
    <property type="evidence" value="ECO:0007669"/>
    <property type="project" value="UniProtKB-SubCell"/>
</dbReference>
<feature type="region of interest" description="Disordered" evidence="9">
    <location>
        <begin position="1"/>
        <end position="33"/>
    </location>
</feature>
<evidence type="ECO:0000256" key="5">
    <source>
        <dbReference type="ARBA" id="ARBA00023015"/>
    </source>
</evidence>
<dbReference type="PANTHER" id="PTHR31845:SF10">
    <property type="entry name" value="ZN(II)2CYS6 TRANSCRIPTION FACTOR (EUROFUNG)"/>
    <property type="match status" value="1"/>
</dbReference>
<name>A0A423WFZ3_CYTCH</name>
<dbReference type="GO" id="GO:0051213">
    <property type="term" value="F:dioxygenase activity"/>
    <property type="evidence" value="ECO:0007669"/>
    <property type="project" value="UniProtKB-KW"/>
</dbReference>
<proteinExistence type="predicted"/>
<dbReference type="SMART" id="SM00702">
    <property type="entry name" value="P4Hc"/>
    <property type="match status" value="1"/>
</dbReference>
<evidence type="ECO:0000313" key="11">
    <source>
        <dbReference type="EMBL" id="ROW02327.1"/>
    </source>
</evidence>
<feature type="region of interest" description="Disordered" evidence="9">
    <location>
        <begin position="325"/>
        <end position="357"/>
    </location>
</feature>
<evidence type="ECO:0000256" key="9">
    <source>
        <dbReference type="SAM" id="MobiDB-lite"/>
    </source>
</evidence>
<feature type="region of interest" description="Disordered" evidence="9">
    <location>
        <begin position="891"/>
        <end position="938"/>
    </location>
</feature>
<dbReference type="InterPro" id="IPR051089">
    <property type="entry name" value="prtT"/>
</dbReference>
<dbReference type="InterPro" id="IPR006620">
    <property type="entry name" value="Pro_4_hyd_alph"/>
</dbReference>
<feature type="compositionally biased region" description="Low complexity" evidence="9">
    <location>
        <begin position="432"/>
        <end position="446"/>
    </location>
</feature>
<feature type="compositionally biased region" description="Low complexity" evidence="9">
    <location>
        <begin position="325"/>
        <end position="345"/>
    </location>
</feature>
<keyword evidence="7" id="KW-0804">Transcription</keyword>
<accession>A0A423WFZ3</accession>
<reference evidence="11 12" key="1">
    <citation type="submission" date="2015-09" db="EMBL/GenBank/DDBJ databases">
        <title>Host preference determinants of Valsa canker pathogens revealed by comparative genomics.</title>
        <authorList>
            <person name="Yin Z."/>
            <person name="Huang L."/>
        </authorList>
    </citation>
    <scope>NUCLEOTIDE SEQUENCE [LARGE SCALE GENOMIC DNA]</scope>
    <source>
        <strain evidence="11 12">YSFL</strain>
    </source>
</reference>
<dbReference type="AlphaFoldDB" id="A0A423WFZ3"/>
<dbReference type="PANTHER" id="PTHR31845">
    <property type="entry name" value="FINGER DOMAIN PROTEIN, PUTATIVE-RELATED"/>
    <property type="match status" value="1"/>
</dbReference>
<protein>
    <recommendedName>
        <fullName evidence="10">Prolyl 4-hydroxylase alpha subunit domain-containing protein</fullName>
    </recommendedName>
</protein>
<dbReference type="GO" id="GO:0016705">
    <property type="term" value="F:oxidoreductase activity, acting on paired donors, with incorporation or reduction of molecular oxygen"/>
    <property type="evidence" value="ECO:0007669"/>
    <property type="project" value="InterPro"/>
</dbReference>
<evidence type="ECO:0000313" key="12">
    <source>
        <dbReference type="Proteomes" id="UP000284375"/>
    </source>
</evidence>
<feature type="compositionally biased region" description="Acidic residues" evidence="9">
    <location>
        <begin position="16"/>
        <end position="29"/>
    </location>
</feature>
<dbReference type="Proteomes" id="UP000284375">
    <property type="component" value="Unassembled WGS sequence"/>
</dbReference>
<evidence type="ECO:0000256" key="2">
    <source>
        <dbReference type="ARBA" id="ARBA00004123"/>
    </source>
</evidence>
<comment type="caution">
    <text evidence="11">The sequence shown here is derived from an EMBL/GenBank/DDBJ whole genome shotgun (WGS) entry which is preliminary data.</text>
</comment>